<reference evidence="2 3" key="1">
    <citation type="submission" date="2019-12" db="EMBL/GenBank/DDBJ databases">
        <title>Whole genome shotgun sequence of Streptomyces tubercidicus NBRC 13090.</title>
        <authorList>
            <person name="Ichikawa N."/>
            <person name="Kimura A."/>
            <person name="Kitahashi Y."/>
            <person name="Komaki H."/>
            <person name="Tamura T."/>
        </authorList>
    </citation>
    <scope>NUCLEOTIDE SEQUENCE [LARGE SCALE GENOMIC DNA]</scope>
    <source>
        <strain evidence="2 3">NBRC 13090</strain>
    </source>
</reference>
<evidence type="ECO:0000256" key="1">
    <source>
        <dbReference type="SAM" id="MobiDB-lite"/>
    </source>
</evidence>
<organism evidence="2 3">
    <name type="scientific">Streptomyces tubercidicus</name>
    <dbReference type="NCBI Taxonomy" id="47759"/>
    <lineage>
        <taxon>Bacteria</taxon>
        <taxon>Bacillati</taxon>
        <taxon>Actinomycetota</taxon>
        <taxon>Actinomycetes</taxon>
        <taxon>Kitasatosporales</taxon>
        <taxon>Streptomycetaceae</taxon>
        <taxon>Streptomyces</taxon>
    </lineage>
</organism>
<evidence type="ECO:0000313" key="3">
    <source>
        <dbReference type="Proteomes" id="UP000431826"/>
    </source>
</evidence>
<comment type="caution">
    <text evidence="2">The sequence shown here is derived from an EMBL/GenBank/DDBJ whole genome shotgun (WGS) entry which is preliminary data.</text>
</comment>
<protein>
    <submittedName>
        <fullName evidence="2">Uncharacterized protein</fullName>
    </submittedName>
</protein>
<feature type="region of interest" description="Disordered" evidence="1">
    <location>
        <begin position="1"/>
        <end position="89"/>
    </location>
</feature>
<dbReference type="Proteomes" id="UP000431826">
    <property type="component" value="Unassembled WGS sequence"/>
</dbReference>
<accession>A0A640V7X2</accession>
<gene>
    <name evidence="2" type="ORF">Stube_69690</name>
</gene>
<dbReference type="EMBL" id="BLIR01000003">
    <property type="protein sequence ID" value="GFE42296.1"/>
    <property type="molecule type" value="Genomic_DNA"/>
</dbReference>
<keyword evidence="3" id="KW-1185">Reference proteome</keyword>
<feature type="compositionally biased region" description="Pro residues" evidence="1">
    <location>
        <begin position="18"/>
        <end position="58"/>
    </location>
</feature>
<name>A0A640V7X2_9ACTN</name>
<dbReference type="AlphaFoldDB" id="A0A640V7X2"/>
<proteinExistence type="predicted"/>
<sequence>MSEPVDPRLAYSVTSSPTPSPTPGPTPAPDPQPSPPGPPSAPEPTPSPSGPNLPPPWGTDPDVGVSPSFLRGRAEACDVSSETIRKTRGVAEDANEDLGRAASGWSFVKSIDDMQVRWEALVKEVTGRLDYASDSFRRSADAYVENESQIQSSFANIYR</sequence>
<evidence type="ECO:0000313" key="2">
    <source>
        <dbReference type="EMBL" id="GFE42296.1"/>
    </source>
</evidence>